<reference evidence="1 2" key="1">
    <citation type="journal article" date="2022" name="Allergy">
        <title>Genome assembly and annotation of Periplaneta americana reveal a comprehensive cockroach allergen profile.</title>
        <authorList>
            <person name="Wang L."/>
            <person name="Xiong Q."/>
            <person name="Saelim N."/>
            <person name="Wang L."/>
            <person name="Nong W."/>
            <person name="Wan A.T."/>
            <person name="Shi M."/>
            <person name="Liu X."/>
            <person name="Cao Q."/>
            <person name="Hui J.H.L."/>
            <person name="Sookrung N."/>
            <person name="Leung T.F."/>
            <person name="Tungtrongchitr A."/>
            <person name="Tsui S.K.W."/>
        </authorList>
    </citation>
    <scope>NUCLEOTIDE SEQUENCE [LARGE SCALE GENOMIC DNA]</scope>
    <source>
        <strain evidence="1">PWHHKU_190912</strain>
    </source>
</reference>
<protein>
    <recommendedName>
        <fullName evidence="3">Histone-lysine N-methyltransferase SETMAR</fullName>
    </recommendedName>
</protein>
<sequence length="127" mass="15111">LFFLTDPTVRISHNKDVNKLLLHDNARSHTSLYTREEITKLLRTVLPQTSYSPDFAPSDFYLFEPLKDAICGKRCGNDQETVEWYREDVQGLESRWRKAIDLNRDYVEKWVYITKDLSNKAMYFKLE</sequence>
<keyword evidence="2" id="KW-1185">Reference proteome</keyword>
<dbReference type="EMBL" id="JAJSOF020000029">
    <property type="protein sequence ID" value="KAJ4432651.1"/>
    <property type="molecule type" value="Genomic_DNA"/>
</dbReference>
<dbReference type="Proteomes" id="UP001148838">
    <property type="component" value="Unassembled WGS sequence"/>
</dbReference>
<evidence type="ECO:0008006" key="3">
    <source>
        <dbReference type="Google" id="ProtNLM"/>
    </source>
</evidence>
<evidence type="ECO:0000313" key="1">
    <source>
        <dbReference type="EMBL" id="KAJ4432651.1"/>
    </source>
</evidence>
<gene>
    <name evidence="1" type="ORF">ANN_21274</name>
</gene>
<accession>A0ABQ8SG28</accession>
<name>A0ABQ8SG28_PERAM</name>
<organism evidence="1 2">
    <name type="scientific">Periplaneta americana</name>
    <name type="common">American cockroach</name>
    <name type="synonym">Blatta americana</name>
    <dbReference type="NCBI Taxonomy" id="6978"/>
    <lineage>
        <taxon>Eukaryota</taxon>
        <taxon>Metazoa</taxon>
        <taxon>Ecdysozoa</taxon>
        <taxon>Arthropoda</taxon>
        <taxon>Hexapoda</taxon>
        <taxon>Insecta</taxon>
        <taxon>Pterygota</taxon>
        <taxon>Neoptera</taxon>
        <taxon>Polyneoptera</taxon>
        <taxon>Dictyoptera</taxon>
        <taxon>Blattodea</taxon>
        <taxon>Blattoidea</taxon>
        <taxon>Blattidae</taxon>
        <taxon>Blattinae</taxon>
        <taxon>Periplaneta</taxon>
    </lineage>
</organism>
<dbReference type="Gene3D" id="3.30.420.10">
    <property type="entry name" value="Ribonuclease H-like superfamily/Ribonuclease H"/>
    <property type="match status" value="1"/>
</dbReference>
<dbReference type="InterPro" id="IPR036397">
    <property type="entry name" value="RNaseH_sf"/>
</dbReference>
<evidence type="ECO:0000313" key="2">
    <source>
        <dbReference type="Proteomes" id="UP001148838"/>
    </source>
</evidence>
<dbReference type="PANTHER" id="PTHR46060">
    <property type="entry name" value="MARINER MOS1 TRANSPOSASE-LIKE PROTEIN"/>
    <property type="match status" value="1"/>
</dbReference>
<dbReference type="InterPro" id="IPR052709">
    <property type="entry name" value="Transposase-MT_Hybrid"/>
</dbReference>
<feature type="non-terminal residue" evidence="1">
    <location>
        <position position="1"/>
    </location>
</feature>
<proteinExistence type="predicted"/>
<dbReference type="PANTHER" id="PTHR46060:SF1">
    <property type="entry name" value="MARINER MOS1 TRANSPOSASE-LIKE PROTEIN"/>
    <property type="match status" value="1"/>
</dbReference>
<comment type="caution">
    <text evidence="1">The sequence shown here is derived from an EMBL/GenBank/DDBJ whole genome shotgun (WGS) entry which is preliminary data.</text>
</comment>